<dbReference type="PANTHER" id="PTHR11409">
    <property type="entry name" value="ADENOSINE DEAMINASE"/>
    <property type="match status" value="1"/>
</dbReference>
<dbReference type="Proteomes" id="UP000746747">
    <property type="component" value="Unassembled WGS sequence"/>
</dbReference>
<dbReference type="OrthoDB" id="272271at2759"/>
<gene>
    <name evidence="4" type="ORF">CJOHNSTONI_LOCUS7704</name>
</gene>
<evidence type="ECO:0000313" key="4">
    <source>
        <dbReference type="EMBL" id="CAG9537951.1"/>
    </source>
</evidence>
<reference evidence="4" key="1">
    <citation type="submission" date="2021-09" db="EMBL/GenBank/DDBJ databases">
        <authorList>
            <consortium name="Pathogen Informatics"/>
        </authorList>
    </citation>
    <scope>NUCLEOTIDE SEQUENCE</scope>
</reference>
<comment type="similarity">
    <text evidence="1">Belongs to the metallo-dependent hydrolases superfamily. Adenosine and AMP deaminases family.</text>
</comment>
<dbReference type="PANTHER" id="PTHR11409:SF42">
    <property type="entry name" value="ADENOSINE DEAMINASE-LIKE PROTEIN"/>
    <property type="match status" value="1"/>
</dbReference>
<evidence type="ECO:0000256" key="1">
    <source>
        <dbReference type="ARBA" id="ARBA00006676"/>
    </source>
</evidence>
<dbReference type="SUPFAM" id="SSF51556">
    <property type="entry name" value="Metallo-dependent hydrolases"/>
    <property type="match status" value="1"/>
</dbReference>
<keyword evidence="5" id="KW-1185">Reference proteome</keyword>
<dbReference type="GO" id="GO:0004000">
    <property type="term" value="F:adenosine deaminase activity"/>
    <property type="evidence" value="ECO:0007669"/>
    <property type="project" value="TreeGrafter"/>
</dbReference>
<dbReference type="AlphaFoldDB" id="A0A8J2Q624"/>
<evidence type="ECO:0000256" key="2">
    <source>
        <dbReference type="ARBA" id="ARBA00022833"/>
    </source>
</evidence>
<keyword evidence="3" id="KW-0546">Nucleotide metabolism</keyword>
<dbReference type="GO" id="GO:0046103">
    <property type="term" value="P:inosine biosynthetic process"/>
    <property type="evidence" value="ECO:0007669"/>
    <property type="project" value="TreeGrafter"/>
</dbReference>
<dbReference type="InterPro" id="IPR006330">
    <property type="entry name" value="Ado/ade_deaminase"/>
</dbReference>
<protein>
    <submittedName>
        <fullName evidence="4">Uncharacterized protein</fullName>
    </submittedName>
</protein>
<dbReference type="GO" id="GO:0006154">
    <property type="term" value="P:adenosine catabolic process"/>
    <property type="evidence" value="ECO:0007669"/>
    <property type="project" value="TreeGrafter"/>
</dbReference>
<name>A0A8J2Q624_9BILA</name>
<accession>A0A8J2Q624</accession>
<dbReference type="GO" id="GO:0009117">
    <property type="term" value="P:nucleotide metabolic process"/>
    <property type="evidence" value="ECO:0007669"/>
    <property type="project" value="UniProtKB-KW"/>
</dbReference>
<dbReference type="InterPro" id="IPR032466">
    <property type="entry name" value="Metal_Hydrolase"/>
</dbReference>
<sequence length="406" mass="48246">MLDLKLFCTKIPKCEFNVRWEACVGKSALRTLLEYRRLAGKAELTNEQRKLLWAYGHPRDMKEALQSMSIIYDLVVLQEHIFMITLDIINYYNADNVLYLELHVKPYMIDELSPEILLRKMIQAISFSKAEHGDMIIKILLIAELEESIEKVRDVIDLLLIFGKTHRNQNLPDSDIINGVEIVFVNSNENVMYQLQKIIEFIRRESDLTIVFNLAKMSYNFNLLHNILLLHPDRLCNAEILSESENQIDQHILIDRLLSMKLPIEFSYTVNRLSYTEDKKFIWRKYLHYLFSIQYPIILTTGYSMLLGCNLSDEYYQLATTMNLKPSDIYKLSLTTSFFTEKTPRIHRHNLFPFGQQYDEFAKLYKQENSIDFKLEILRNCQFFLSRPLNCKHKRRRRHIIDILYF</sequence>
<evidence type="ECO:0000313" key="5">
    <source>
        <dbReference type="Proteomes" id="UP000746747"/>
    </source>
</evidence>
<comment type="caution">
    <text evidence="4">The sequence shown here is derived from an EMBL/GenBank/DDBJ whole genome shotgun (WGS) entry which is preliminary data.</text>
</comment>
<keyword evidence="2" id="KW-0862">Zinc</keyword>
<dbReference type="EMBL" id="CAKAEH010001603">
    <property type="protein sequence ID" value="CAG9537951.1"/>
    <property type="molecule type" value="Genomic_DNA"/>
</dbReference>
<proteinExistence type="inferred from homology"/>
<organism evidence="4 5">
    <name type="scientific">Cercopithifilaria johnstoni</name>
    <dbReference type="NCBI Taxonomy" id="2874296"/>
    <lineage>
        <taxon>Eukaryota</taxon>
        <taxon>Metazoa</taxon>
        <taxon>Ecdysozoa</taxon>
        <taxon>Nematoda</taxon>
        <taxon>Chromadorea</taxon>
        <taxon>Rhabditida</taxon>
        <taxon>Spirurina</taxon>
        <taxon>Spiruromorpha</taxon>
        <taxon>Filarioidea</taxon>
        <taxon>Onchocercidae</taxon>
        <taxon>Cercopithifilaria</taxon>
    </lineage>
</organism>
<evidence type="ECO:0000256" key="3">
    <source>
        <dbReference type="ARBA" id="ARBA00023080"/>
    </source>
</evidence>
<dbReference type="Gene3D" id="3.20.20.140">
    <property type="entry name" value="Metal-dependent hydrolases"/>
    <property type="match status" value="1"/>
</dbReference>